<feature type="non-terminal residue" evidence="1">
    <location>
        <position position="65"/>
    </location>
</feature>
<protein>
    <submittedName>
        <fullName evidence="1">Uncharacterized protein</fullName>
    </submittedName>
</protein>
<comment type="caution">
    <text evidence="1">The sequence shown here is derived from an EMBL/GenBank/DDBJ whole genome shotgun (WGS) entry which is preliminary data.</text>
</comment>
<dbReference type="AlphaFoldDB" id="X1AD91"/>
<name>X1AD91_9ZZZZ</name>
<sequence length="65" mass="7239">MVTHRFVCNKCDVAIEDITTKGIHKCPKCKADMALDCRIAIHGNYKHPIHSDALAISPTQIAEHK</sequence>
<gene>
    <name evidence="1" type="ORF">S01H4_27828</name>
</gene>
<accession>X1AD91</accession>
<reference evidence="1" key="1">
    <citation type="journal article" date="2014" name="Front. Microbiol.">
        <title>High frequency of phylogenetically diverse reductive dehalogenase-homologous genes in deep subseafloor sedimentary metagenomes.</title>
        <authorList>
            <person name="Kawai M."/>
            <person name="Futagami T."/>
            <person name="Toyoda A."/>
            <person name="Takaki Y."/>
            <person name="Nishi S."/>
            <person name="Hori S."/>
            <person name="Arai W."/>
            <person name="Tsubouchi T."/>
            <person name="Morono Y."/>
            <person name="Uchiyama I."/>
            <person name="Ito T."/>
            <person name="Fujiyama A."/>
            <person name="Inagaki F."/>
            <person name="Takami H."/>
        </authorList>
    </citation>
    <scope>NUCLEOTIDE SEQUENCE</scope>
    <source>
        <strain evidence="1">Expedition CK06-06</strain>
    </source>
</reference>
<proteinExistence type="predicted"/>
<evidence type="ECO:0000313" key="1">
    <source>
        <dbReference type="EMBL" id="GAG79924.1"/>
    </source>
</evidence>
<organism evidence="1">
    <name type="scientific">marine sediment metagenome</name>
    <dbReference type="NCBI Taxonomy" id="412755"/>
    <lineage>
        <taxon>unclassified sequences</taxon>
        <taxon>metagenomes</taxon>
        <taxon>ecological metagenomes</taxon>
    </lineage>
</organism>
<dbReference type="EMBL" id="BART01013684">
    <property type="protein sequence ID" value="GAG79924.1"/>
    <property type="molecule type" value="Genomic_DNA"/>
</dbReference>